<protein>
    <submittedName>
        <fullName evidence="1">Uncharacterized protein</fullName>
    </submittedName>
</protein>
<sequence length="121" mass="14944">MEVKNEKIDFFQNYEQLFQLRKTNLKKYKGILKNCIKEQNTQFLQSVNFFIKENTNIYIFKFYICFFKNIYSQQLIQLNFQLKHDYKMNLQQFKNGQKTLSFLRIQIKRKQTNNQNYIINA</sequence>
<reference evidence="1 2" key="1">
    <citation type="submission" date="2011-07" db="EMBL/GenBank/DDBJ databases">
        <authorList>
            <person name="Coyne R."/>
            <person name="Brami D."/>
            <person name="Johnson J."/>
            <person name="Hostetler J."/>
            <person name="Hannick L."/>
            <person name="Clark T."/>
            <person name="Cassidy-Hanley D."/>
            <person name="Inman J."/>
        </authorList>
    </citation>
    <scope>NUCLEOTIDE SEQUENCE [LARGE SCALE GENOMIC DNA]</scope>
    <source>
        <strain evidence="1 2">G5</strain>
    </source>
</reference>
<dbReference type="EMBL" id="GL983936">
    <property type="protein sequence ID" value="EGR30859.1"/>
    <property type="molecule type" value="Genomic_DNA"/>
</dbReference>
<name>G0QV92_ICHMU</name>
<evidence type="ECO:0000313" key="1">
    <source>
        <dbReference type="EMBL" id="EGR30859.1"/>
    </source>
</evidence>
<proteinExistence type="predicted"/>
<organism evidence="1 2">
    <name type="scientific">Ichthyophthirius multifiliis</name>
    <name type="common">White spot disease agent</name>
    <name type="synonym">Ich</name>
    <dbReference type="NCBI Taxonomy" id="5932"/>
    <lineage>
        <taxon>Eukaryota</taxon>
        <taxon>Sar</taxon>
        <taxon>Alveolata</taxon>
        <taxon>Ciliophora</taxon>
        <taxon>Intramacronucleata</taxon>
        <taxon>Oligohymenophorea</taxon>
        <taxon>Hymenostomatida</taxon>
        <taxon>Ophryoglenina</taxon>
        <taxon>Ichthyophthirius</taxon>
    </lineage>
</organism>
<dbReference type="InParanoid" id="G0QV92"/>
<dbReference type="Proteomes" id="UP000008983">
    <property type="component" value="Unassembled WGS sequence"/>
</dbReference>
<gene>
    <name evidence="1" type="ORF">IMG5_122160</name>
</gene>
<evidence type="ECO:0000313" key="2">
    <source>
        <dbReference type="Proteomes" id="UP000008983"/>
    </source>
</evidence>
<accession>G0QV92</accession>
<dbReference type="RefSeq" id="XP_004032446.1">
    <property type="nucleotide sequence ID" value="XM_004032398.1"/>
</dbReference>
<dbReference type="AlphaFoldDB" id="G0QV92"/>
<keyword evidence="2" id="KW-1185">Reference proteome</keyword>
<dbReference type="GeneID" id="14906985"/>